<keyword evidence="2 5" id="KW-0479">Metal-binding</keyword>
<evidence type="ECO:0000256" key="3">
    <source>
        <dbReference type="ARBA" id="ARBA00023002"/>
    </source>
</evidence>
<gene>
    <name evidence="6" type="ORF">HJG54_23040</name>
</gene>
<comment type="similarity">
    <text evidence="1">Belongs to the carotenoid oxygenase family.</text>
</comment>
<dbReference type="GO" id="GO:0046872">
    <property type="term" value="F:metal ion binding"/>
    <property type="evidence" value="ECO:0007669"/>
    <property type="project" value="UniProtKB-KW"/>
</dbReference>
<accession>A0AA96WIR6</accession>
<name>A0AA96WIR6_9CYAN</name>
<feature type="binding site" evidence="5">
    <location>
        <position position="193"/>
    </location>
    <ligand>
        <name>Fe cation</name>
        <dbReference type="ChEBI" id="CHEBI:24875"/>
        <note>catalytic</note>
    </ligand>
</feature>
<dbReference type="PANTHER" id="PTHR10543:SF89">
    <property type="entry name" value="CAROTENOID 9,10(9',10')-CLEAVAGE DIOXYGENASE 1"/>
    <property type="match status" value="1"/>
</dbReference>
<feature type="binding site" evidence="5">
    <location>
        <position position="306"/>
    </location>
    <ligand>
        <name>Fe cation</name>
        <dbReference type="ChEBI" id="CHEBI:24875"/>
        <note>catalytic</note>
    </ligand>
</feature>
<dbReference type="GO" id="GO:0016121">
    <property type="term" value="P:carotene catabolic process"/>
    <property type="evidence" value="ECO:0007669"/>
    <property type="project" value="TreeGrafter"/>
</dbReference>
<dbReference type="Pfam" id="PF03055">
    <property type="entry name" value="RPE65"/>
    <property type="match status" value="1"/>
</dbReference>
<evidence type="ECO:0000256" key="4">
    <source>
        <dbReference type="ARBA" id="ARBA00023004"/>
    </source>
</evidence>
<dbReference type="InterPro" id="IPR004294">
    <property type="entry name" value="Carotenoid_Oase"/>
</dbReference>
<protein>
    <submittedName>
        <fullName evidence="6">Carotenoid oxygenase family protein</fullName>
    </submittedName>
</protein>
<keyword evidence="3" id="KW-0560">Oxidoreductase</keyword>
<feature type="binding site" evidence="5">
    <location>
        <position position="485"/>
    </location>
    <ligand>
        <name>Fe cation</name>
        <dbReference type="ChEBI" id="CHEBI:24875"/>
        <note>catalytic</note>
    </ligand>
</feature>
<organism evidence="6">
    <name type="scientific">Leptolyngbya sp. NK1-12</name>
    <dbReference type="NCBI Taxonomy" id="2547451"/>
    <lineage>
        <taxon>Bacteria</taxon>
        <taxon>Bacillati</taxon>
        <taxon>Cyanobacteriota</taxon>
        <taxon>Cyanophyceae</taxon>
        <taxon>Leptolyngbyales</taxon>
        <taxon>Leptolyngbyaceae</taxon>
        <taxon>Leptolyngbya group</taxon>
        <taxon>Leptolyngbya</taxon>
    </lineage>
</organism>
<feature type="binding site" evidence="5">
    <location>
        <position position="242"/>
    </location>
    <ligand>
        <name>Fe cation</name>
        <dbReference type="ChEBI" id="CHEBI:24875"/>
        <note>catalytic</note>
    </ligand>
</feature>
<evidence type="ECO:0000313" key="6">
    <source>
        <dbReference type="EMBL" id="WNZ25445.1"/>
    </source>
</evidence>
<evidence type="ECO:0000256" key="2">
    <source>
        <dbReference type="ARBA" id="ARBA00022723"/>
    </source>
</evidence>
<keyword evidence="4 5" id="KW-0408">Iron</keyword>
<reference evidence="6" key="1">
    <citation type="submission" date="2020-05" db="EMBL/GenBank/DDBJ databases">
        <authorList>
            <person name="Zhu T."/>
            <person name="Keshari N."/>
            <person name="Lu X."/>
        </authorList>
    </citation>
    <scope>NUCLEOTIDE SEQUENCE</scope>
    <source>
        <strain evidence="6">NK1-12</strain>
    </source>
</reference>
<dbReference type="EMBL" id="CP053586">
    <property type="protein sequence ID" value="WNZ25445.1"/>
    <property type="molecule type" value="Genomic_DNA"/>
</dbReference>
<comment type="cofactor">
    <cofactor evidence="5">
        <name>Fe(2+)</name>
        <dbReference type="ChEBI" id="CHEBI:29033"/>
    </cofactor>
    <text evidence="5">Binds 1 Fe(2+) ion per subunit.</text>
</comment>
<dbReference type="PANTHER" id="PTHR10543">
    <property type="entry name" value="BETA-CAROTENE DIOXYGENASE"/>
    <property type="match status" value="1"/>
</dbReference>
<dbReference type="RefSeq" id="WP_316431591.1">
    <property type="nucleotide sequence ID" value="NZ_CP053586.1"/>
</dbReference>
<evidence type="ECO:0000256" key="5">
    <source>
        <dbReference type="PIRSR" id="PIRSR604294-1"/>
    </source>
</evidence>
<dbReference type="AlphaFoldDB" id="A0AA96WIR6"/>
<evidence type="ECO:0000256" key="1">
    <source>
        <dbReference type="ARBA" id="ARBA00006787"/>
    </source>
</evidence>
<proteinExistence type="inferred from homology"/>
<sequence length="495" mass="56474">MKRRDFLTTTVSVAALTYLSRQAEAWSQNHHLLHSSQIHRTYPSWASRDLFLQGINAPVFQEVDLDNLPVTGEIPPDLAGMYVRNGPNPMFQPIAYAYPLEGDGMLHAVYFEAGKAKYRNRWILTKGLTYEMQAKQALPELRFRNYANTHIIAHAGKLLALYETGLPYEVSRDLETIGEWSFNGKLEQAMTAHPKLDIDTGELHFYRYSFFTEPYLTYYVANAAGEITRTTGIELPQPALLHDMALSDNYAIFCHCPLVFDFQQAMRTGIPLVWQPEQGARIGLIYRHDLDRQPIWIETEAFWVWHFMNAFEQNGTLVVDCAYYPQMILENTLSAILSNRSQFQRLTINLDDRTITHQALDDRNVDFPSLDRQQTGKPYRFGYMPHMDLELIAQKAIPNYFPELIQYDLVNQTSQVHRLQPGCYCGEATVVPKSNATSATDHYVLTWVFNEMTQTSDLLILDAANFTAAPLAQIHLPVRVPMGTHGSWIVAGEAA</sequence>
<dbReference type="GO" id="GO:0010436">
    <property type="term" value="F:carotenoid dioxygenase activity"/>
    <property type="evidence" value="ECO:0007669"/>
    <property type="project" value="TreeGrafter"/>
</dbReference>